<keyword evidence="6 8" id="KW-1133">Transmembrane helix</keyword>
<keyword evidence="7 8" id="KW-0472">Membrane</keyword>
<evidence type="ECO:0000256" key="5">
    <source>
        <dbReference type="ARBA" id="ARBA00022692"/>
    </source>
</evidence>
<evidence type="ECO:0000256" key="8">
    <source>
        <dbReference type="SAM" id="Phobius"/>
    </source>
</evidence>
<feature type="transmembrane region" description="Helical" evidence="8">
    <location>
        <begin position="53"/>
        <end position="70"/>
    </location>
</feature>
<accession>D4XKN2</accession>
<dbReference type="NCBIfam" id="TIGR03173">
    <property type="entry name" value="pbuX"/>
    <property type="match status" value="1"/>
</dbReference>
<feature type="transmembrane region" description="Helical" evidence="8">
    <location>
        <begin position="198"/>
        <end position="219"/>
    </location>
</feature>
<feature type="non-terminal residue" evidence="9">
    <location>
        <position position="1"/>
    </location>
</feature>
<comment type="subcellular location">
    <subcellularLocation>
        <location evidence="1">Cell membrane</location>
        <topology evidence="1">Multi-pass membrane protein</topology>
    </subcellularLocation>
</comment>
<evidence type="ECO:0000256" key="3">
    <source>
        <dbReference type="ARBA" id="ARBA00022448"/>
    </source>
</evidence>
<feature type="transmembrane region" description="Helical" evidence="8">
    <location>
        <begin position="172"/>
        <end position="191"/>
    </location>
</feature>
<name>D4XKN2_ACIHA</name>
<keyword evidence="3" id="KW-0813">Transport</keyword>
<protein>
    <submittedName>
        <fullName evidence="9">Xanthine permease</fullName>
    </submittedName>
</protein>
<feature type="transmembrane region" description="Helical" evidence="8">
    <location>
        <begin position="350"/>
        <end position="370"/>
    </location>
</feature>
<dbReference type="HOGENOM" id="CLU_610488_0_0_6"/>
<keyword evidence="4" id="KW-1003">Cell membrane</keyword>
<dbReference type="Pfam" id="PF00860">
    <property type="entry name" value="Xan_ur_permease"/>
    <property type="match status" value="1"/>
</dbReference>
<dbReference type="NCBIfam" id="TIGR00801">
    <property type="entry name" value="ncs2"/>
    <property type="match status" value="1"/>
</dbReference>
<organism evidence="9 10">
    <name type="scientific">Acinetobacter haemolyticus ATCC 19194</name>
    <dbReference type="NCBI Taxonomy" id="707232"/>
    <lineage>
        <taxon>Bacteria</taxon>
        <taxon>Pseudomonadati</taxon>
        <taxon>Pseudomonadota</taxon>
        <taxon>Gammaproteobacteria</taxon>
        <taxon>Moraxellales</taxon>
        <taxon>Moraxellaceae</taxon>
        <taxon>Acinetobacter</taxon>
    </lineage>
</organism>
<sequence>LRKTYMTNTITANNLKPSSMIFLSIQHVLVMYAGAVSIPLIVGGALGLSTAEIAFLITADLFVCGIATLIQTIGFKNVGIRFPIMMGVTFTAVGPMIAIGTNPDMGLLSVFGAIIIAGIFGFLISPFIGKLIRFFPPVVTGTQILVIGLSLIGIAGTWSAGGYGVKDFGNPLYLSIAACVLLSIIIISRYVKGFLGNISVLIGMGIGYIIAAFSGLISLDKIDESPWLGWVMPFHFGIPEFNFWAVLTMCVVMLVIFIETAGMFMAVGEIVEEEVDQEKLTRGFRADSLGTMIGGIFNIFPYTSYAQNIGLLAITGVKNRSVCALAGVFLILLGLFPKIAYFVASIPSCVLGGAALFMFGMVTSNGIKVLQRVDFQNVNNLYIIAVSAGIGMLPVFSPTIFSQLPSYLSPLLNSPILLTAFCAVILNAVLNRKQRILDEQYLQKLKDA</sequence>
<feature type="transmembrane region" description="Helical" evidence="8">
    <location>
        <begin position="322"/>
        <end position="344"/>
    </location>
</feature>
<proteinExistence type="inferred from homology"/>
<evidence type="ECO:0000313" key="10">
    <source>
        <dbReference type="Proteomes" id="UP000003085"/>
    </source>
</evidence>
<evidence type="ECO:0000256" key="6">
    <source>
        <dbReference type="ARBA" id="ARBA00022989"/>
    </source>
</evidence>
<dbReference type="GO" id="GO:0042907">
    <property type="term" value="F:xanthine transmembrane transporter activity"/>
    <property type="evidence" value="ECO:0007669"/>
    <property type="project" value="TreeGrafter"/>
</dbReference>
<feature type="transmembrane region" description="Helical" evidence="8">
    <location>
        <begin position="21"/>
        <end position="47"/>
    </location>
</feature>
<feature type="transmembrane region" description="Helical" evidence="8">
    <location>
        <begin position="407"/>
        <end position="430"/>
    </location>
</feature>
<dbReference type="NCBIfam" id="NF037981">
    <property type="entry name" value="NCS2_1"/>
    <property type="match status" value="1"/>
</dbReference>
<comment type="similarity">
    <text evidence="2">Belongs to the nucleobase:cation symporter-2 (NCS2) (TC 2.A.40) family.</text>
</comment>
<dbReference type="AlphaFoldDB" id="D4XKN2"/>
<feature type="transmembrane region" description="Helical" evidence="8">
    <location>
        <begin position="107"/>
        <end position="128"/>
    </location>
</feature>
<dbReference type="EMBL" id="ADMT01000071">
    <property type="protein sequence ID" value="EFF84266.1"/>
    <property type="molecule type" value="Genomic_DNA"/>
</dbReference>
<feature type="transmembrane region" description="Helical" evidence="8">
    <location>
        <begin position="382"/>
        <end position="401"/>
    </location>
</feature>
<evidence type="ECO:0000256" key="1">
    <source>
        <dbReference type="ARBA" id="ARBA00004651"/>
    </source>
</evidence>
<dbReference type="GO" id="GO:0005886">
    <property type="term" value="C:plasma membrane"/>
    <property type="evidence" value="ECO:0007669"/>
    <property type="project" value="UniProtKB-SubCell"/>
</dbReference>
<comment type="caution">
    <text evidence="9">The sequence shown here is derived from an EMBL/GenBank/DDBJ whole genome shotgun (WGS) entry which is preliminary data.</text>
</comment>
<evidence type="ECO:0000256" key="4">
    <source>
        <dbReference type="ARBA" id="ARBA00022475"/>
    </source>
</evidence>
<feature type="transmembrane region" description="Helical" evidence="8">
    <location>
        <begin position="140"/>
        <end position="160"/>
    </location>
</feature>
<evidence type="ECO:0000256" key="7">
    <source>
        <dbReference type="ARBA" id="ARBA00023136"/>
    </source>
</evidence>
<reference evidence="10" key="1">
    <citation type="submission" date="2010-03" db="EMBL/GenBank/DDBJ databases">
        <title>Complete sequence of Mobiluncus curtisii ATCC 43063.</title>
        <authorList>
            <person name="Muzny D."/>
            <person name="Qin X."/>
            <person name="Deng J."/>
            <person name="Jiang H."/>
            <person name="Liu Y."/>
            <person name="Qu J."/>
            <person name="Song X.-Z."/>
            <person name="Zhang L."/>
            <person name="Thornton R."/>
            <person name="Coyle M."/>
            <person name="Francisco L."/>
            <person name="Jackson L."/>
            <person name="Javaid M."/>
            <person name="Korchina V."/>
            <person name="Kovar C."/>
            <person name="Mata R."/>
            <person name="Mathew T."/>
            <person name="Ngo R."/>
            <person name="Nguyen L."/>
            <person name="Nguyen N."/>
            <person name="Okwuonu G."/>
            <person name="Ongeri F."/>
            <person name="Pham C."/>
            <person name="Simmons D."/>
            <person name="Wilczek-Boney K."/>
            <person name="Hale W."/>
            <person name="Jakkamsetti A."/>
            <person name="Pham P."/>
            <person name="Ruth R."/>
            <person name="San Lucas F."/>
            <person name="Warren J."/>
            <person name="Zhang J."/>
            <person name="Zhao Z."/>
            <person name="Zhou C."/>
            <person name="Zhu D."/>
            <person name="Lee S."/>
            <person name="Bess C."/>
            <person name="Blankenburg K."/>
            <person name="Forbes L."/>
            <person name="Fu Q."/>
            <person name="Gubbala S."/>
            <person name="Hirani K."/>
            <person name="Jayaseelan J.C."/>
            <person name="Lara F."/>
            <person name="Munidasa M."/>
            <person name="Palculict T."/>
            <person name="Patil S."/>
            <person name="Pu L.-L."/>
            <person name="Saada N."/>
            <person name="Tang L."/>
            <person name="Weissenberger G."/>
            <person name="Zhu Y."/>
            <person name="Hemphill L."/>
            <person name="Shang Y."/>
            <person name="Youmans B."/>
            <person name="Ayvaz T."/>
            <person name="Ross M."/>
            <person name="Santibanez J."/>
            <person name="Aqrawi P."/>
            <person name="Gross S."/>
            <person name="Joshi V."/>
            <person name="Fowler G."/>
            <person name="Nazareth L."/>
            <person name="Reid J."/>
            <person name="Worley K."/>
            <person name="Petrosino J."/>
            <person name="Highlander S."/>
            <person name="Gibbs R."/>
            <person name="Gibbs R."/>
        </authorList>
    </citation>
    <scope>NUCLEOTIDE SEQUENCE [LARGE SCALE GENOMIC DNA]</scope>
    <source>
        <strain evidence="10">ATCC 19194</strain>
    </source>
</reference>
<feature type="transmembrane region" description="Helical" evidence="8">
    <location>
        <begin position="82"/>
        <end position="101"/>
    </location>
</feature>
<dbReference type="InterPro" id="IPR006043">
    <property type="entry name" value="NCS2"/>
</dbReference>
<keyword evidence="5 8" id="KW-0812">Transmembrane</keyword>
<dbReference type="InterPro" id="IPR017588">
    <property type="entry name" value="UacT-like"/>
</dbReference>
<dbReference type="PANTHER" id="PTHR42810">
    <property type="entry name" value="PURINE PERMEASE C1399.01C-RELATED"/>
    <property type="match status" value="1"/>
</dbReference>
<gene>
    <name evidence="9" type="primary">pbuX</name>
    <name evidence="9" type="ORF">HMP0015_0274</name>
</gene>
<evidence type="ECO:0000313" key="9">
    <source>
        <dbReference type="EMBL" id="EFF84266.1"/>
    </source>
</evidence>
<dbReference type="InterPro" id="IPR006042">
    <property type="entry name" value="Xan_ur_permease"/>
</dbReference>
<dbReference type="Proteomes" id="UP000003085">
    <property type="component" value="Unassembled WGS sequence"/>
</dbReference>
<feature type="transmembrane region" description="Helical" evidence="8">
    <location>
        <begin position="241"/>
        <end position="258"/>
    </location>
</feature>
<dbReference type="PANTHER" id="PTHR42810:SF4">
    <property type="entry name" value="URIC ACID TRANSPORTER UACT"/>
    <property type="match status" value="1"/>
</dbReference>
<evidence type="ECO:0000256" key="2">
    <source>
        <dbReference type="ARBA" id="ARBA00008821"/>
    </source>
</evidence>